<accession>A0A0M0JCS3</accession>
<dbReference type="SUPFAM" id="SSF56317">
    <property type="entry name" value="Carbon-nitrogen hydrolase"/>
    <property type="match status" value="1"/>
</dbReference>
<evidence type="ECO:0000259" key="3">
    <source>
        <dbReference type="PROSITE" id="PS50089"/>
    </source>
</evidence>
<proteinExistence type="inferred from homology"/>
<organism evidence="5 6">
    <name type="scientific">Chrysochromulina tobinii</name>
    <dbReference type="NCBI Taxonomy" id="1460289"/>
    <lineage>
        <taxon>Eukaryota</taxon>
        <taxon>Haptista</taxon>
        <taxon>Haptophyta</taxon>
        <taxon>Prymnesiophyceae</taxon>
        <taxon>Prymnesiales</taxon>
        <taxon>Chrysochromulinaceae</taxon>
        <taxon>Chrysochromulina</taxon>
    </lineage>
</organism>
<dbReference type="OrthoDB" id="10250282at2759"/>
<feature type="domain" description="RING-type" evidence="3">
    <location>
        <begin position="444"/>
        <end position="497"/>
    </location>
</feature>
<dbReference type="Proteomes" id="UP000037460">
    <property type="component" value="Unassembled WGS sequence"/>
</dbReference>
<comment type="similarity">
    <text evidence="1">Belongs to the carbon-nitrogen hydrolase superfamily. BTD/VNN family.</text>
</comment>
<evidence type="ECO:0000313" key="5">
    <source>
        <dbReference type="EMBL" id="KOO24379.1"/>
    </source>
</evidence>
<keyword evidence="2" id="KW-0862">Zinc</keyword>
<dbReference type="InterPro" id="IPR040154">
    <property type="entry name" value="Biotinidase/VNN"/>
</dbReference>
<dbReference type="PANTHER" id="PTHR10609:SF27">
    <property type="entry name" value="CN HYDROLASE DOMAIN-CONTAINING PROTEIN-RELATED"/>
    <property type="match status" value="1"/>
</dbReference>
<dbReference type="PROSITE" id="PS50263">
    <property type="entry name" value="CN_HYDROLASE"/>
    <property type="match status" value="1"/>
</dbReference>
<dbReference type="GO" id="GO:0008270">
    <property type="term" value="F:zinc ion binding"/>
    <property type="evidence" value="ECO:0007669"/>
    <property type="project" value="UniProtKB-KW"/>
</dbReference>
<dbReference type="InterPro" id="IPR003010">
    <property type="entry name" value="C-N_Hydrolase"/>
</dbReference>
<gene>
    <name evidence="5" type="ORF">Ctob_003752</name>
</gene>
<protein>
    <submittedName>
        <fullName evidence="5">Vanin 2-like protein</fullName>
    </submittedName>
</protein>
<dbReference type="InterPro" id="IPR001841">
    <property type="entry name" value="Znf_RING"/>
</dbReference>
<dbReference type="Gene3D" id="3.30.40.10">
    <property type="entry name" value="Zinc/RING finger domain, C3HC4 (zinc finger)"/>
    <property type="match status" value="1"/>
</dbReference>
<keyword evidence="2" id="KW-0863">Zinc-finger</keyword>
<comment type="caution">
    <text evidence="5">The sequence shown here is derived from an EMBL/GenBank/DDBJ whole genome shotgun (WGS) entry which is preliminary data.</text>
</comment>
<evidence type="ECO:0000256" key="2">
    <source>
        <dbReference type="PROSITE-ProRule" id="PRU00175"/>
    </source>
</evidence>
<keyword evidence="6" id="KW-1185">Reference proteome</keyword>
<evidence type="ECO:0000256" key="1">
    <source>
        <dbReference type="ARBA" id="ARBA00008225"/>
    </source>
</evidence>
<dbReference type="Gene3D" id="3.60.110.10">
    <property type="entry name" value="Carbon-nitrogen hydrolase"/>
    <property type="match status" value="1"/>
</dbReference>
<keyword evidence="2" id="KW-0479">Metal-binding</keyword>
<dbReference type="EMBL" id="JWZX01003099">
    <property type="protein sequence ID" value="KOO24379.1"/>
    <property type="molecule type" value="Genomic_DNA"/>
</dbReference>
<dbReference type="AlphaFoldDB" id="A0A0M0JCS3"/>
<dbReference type="InterPro" id="IPR013083">
    <property type="entry name" value="Znf_RING/FYVE/PHD"/>
</dbReference>
<reference evidence="6" key="1">
    <citation type="journal article" date="2015" name="PLoS Genet.">
        <title>Genome Sequence and Transcriptome Analyses of Chrysochromulina tobin: Metabolic Tools for Enhanced Algal Fitness in the Prominent Order Prymnesiales (Haptophyceae).</title>
        <authorList>
            <person name="Hovde B.T."/>
            <person name="Deodato C.R."/>
            <person name="Hunsperger H.M."/>
            <person name="Ryken S.A."/>
            <person name="Yost W."/>
            <person name="Jha R.K."/>
            <person name="Patterson J."/>
            <person name="Monnat R.J. Jr."/>
            <person name="Barlow S.B."/>
            <person name="Starkenburg S.R."/>
            <person name="Cattolico R.A."/>
        </authorList>
    </citation>
    <scope>NUCLEOTIDE SEQUENCE</scope>
    <source>
        <strain evidence="6">CCMP291</strain>
    </source>
</reference>
<dbReference type="Pfam" id="PF00795">
    <property type="entry name" value="CN_hydrolase"/>
    <property type="match status" value="1"/>
</dbReference>
<evidence type="ECO:0000313" key="6">
    <source>
        <dbReference type="Proteomes" id="UP000037460"/>
    </source>
</evidence>
<dbReference type="PROSITE" id="PS50089">
    <property type="entry name" value="ZF_RING_2"/>
    <property type="match status" value="1"/>
</dbReference>
<feature type="domain" description="CN hydrolase" evidence="4">
    <location>
        <begin position="1"/>
        <end position="358"/>
    </location>
</feature>
<dbReference type="SUPFAM" id="SSF57850">
    <property type="entry name" value="RING/U-box"/>
    <property type="match status" value="1"/>
</dbReference>
<sequence>MNVKTADEWAGRAAAQGAQIVVFPEDFISSFGGGGPHWRSKYITPPNFAEPLPEAGITMCGADFKDSPVASALACIAKKHDLVLVVGLGITAPCVPKQNAFDGRLLPCNERSHMGQFDGAAAFGRKGELLGSYSKSHLAYTWRRNADVWMEAADAQPAFFDAPLSTGVVRFGFIIDNDANFGDPMLSLLEHGVRDVVAPMCLLNPGYSSFSGAVSGARSSRFASGPGALAFQSALASGYGINLLAANGRMGAWDCLYPPLPASSEICPSGLKCATDEAEAAAAKARAAASASLAVPIAMNVTMRSRYTNVFWSTALCTNGSSCAVLSTTLEGRLLYHGQRPICPHGLLYCDQYSYIPPGVGPSKTEEAVQILRVSLYGFSFIVFIVFSIRLMAVRPGRGGSFAHYPRPPPILTYSLVIRRPKWSIFGSEGQAKAEQLIATQIECPVCLEPFEDGTPNGRPYEVQGCQIHRLCVECAQQWREARADDVLQAVLCPVCRSGAEFHIMRSRASPRYITQDTERTSSSASPTLRPEVHAVADPRILRLRGLALAAGRSTLV</sequence>
<name>A0A0M0JCS3_9EUKA</name>
<dbReference type="InterPro" id="IPR036526">
    <property type="entry name" value="C-N_Hydrolase_sf"/>
</dbReference>
<evidence type="ECO:0000259" key="4">
    <source>
        <dbReference type="PROSITE" id="PS50263"/>
    </source>
</evidence>
<dbReference type="PANTHER" id="PTHR10609">
    <property type="entry name" value="BIOTINIDASE-RELATED"/>
    <property type="match status" value="1"/>
</dbReference>